<keyword evidence="3" id="KW-1185">Reference proteome</keyword>
<reference evidence="2 3" key="1">
    <citation type="journal article" date="2011" name="Science">
        <title>The Selaginella genome identifies genetic changes associated with the evolution of vascular plants.</title>
        <authorList>
            <person name="Banks J.A."/>
            <person name="Nishiyama T."/>
            <person name="Hasebe M."/>
            <person name="Bowman J.L."/>
            <person name="Gribskov M."/>
            <person name="dePamphilis C."/>
            <person name="Albert V.A."/>
            <person name="Aono N."/>
            <person name="Aoyama T."/>
            <person name="Ambrose B.A."/>
            <person name="Ashton N.W."/>
            <person name="Axtell M.J."/>
            <person name="Barker E."/>
            <person name="Barker M.S."/>
            <person name="Bennetzen J.L."/>
            <person name="Bonawitz N.D."/>
            <person name="Chapple C."/>
            <person name="Cheng C."/>
            <person name="Correa L.G."/>
            <person name="Dacre M."/>
            <person name="DeBarry J."/>
            <person name="Dreyer I."/>
            <person name="Elias M."/>
            <person name="Engstrom E.M."/>
            <person name="Estelle M."/>
            <person name="Feng L."/>
            <person name="Finet C."/>
            <person name="Floyd S.K."/>
            <person name="Frommer W.B."/>
            <person name="Fujita T."/>
            <person name="Gramzow L."/>
            <person name="Gutensohn M."/>
            <person name="Harholt J."/>
            <person name="Hattori M."/>
            <person name="Heyl A."/>
            <person name="Hirai T."/>
            <person name="Hiwatashi Y."/>
            <person name="Ishikawa M."/>
            <person name="Iwata M."/>
            <person name="Karol K.G."/>
            <person name="Koehler B."/>
            <person name="Kolukisaoglu U."/>
            <person name="Kubo M."/>
            <person name="Kurata T."/>
            <person name="Lalonde S."/>
            <person name="Li K."/>
            <person name="Li Y."/>
            <person name="Litt A."/>
            <person name="Lyons E."/>
            <person name="Manning G."/>
            <person name="Maruyama T."/>
            <person name="Michael T.P."/>
            <person name="Mikami K."/>
            <person name="Miyazaki S."/>
            <person name="Morinaga S."/>
            <person name="Murata T."/>
            <person name="Mueller-Roeber B."/>
            <person name="Nelson D.R."/>
            <person name="Obara M."/>
            <person name="Oguri Y."/>
            <person name="Olmstead R.G."/>
            <person name="Onodera N."/>
            <person name="Petersen B.L."/>
            <person name="Pils B."/>
            <person name="Prigge M."/>
            <person name="Rensing S.A."/>
            <person name="Riano-Pachon D.M."/>
            <person name="Roberts A.W."/>
            <person name="Sato Y."/>
            <person name="Scheller H.V."/>
            <person name="Schulz B."/>
            <person name="Schulz C."/>
            <person name="Shakirov E.V."/>
            <person name="Shibagaki N."/>
            <person name="Shinohara N."/>
            <person name="Shippen D.E."/>
            <person name="Soerensen I."/>
            <person name="Sotooka R."/>
            <person name="Sugimoto N."/>
            <person name="Sugita M."/>
            <person name="Sumikawa N."/>
            <person name="Tanurdzic M."/>
            <person name="Theissen G."/>
            <person name="Ulvskov P."/>
            <person name="Wakazuki S."/>
            <person name="Weng J.K."/>
            <person name="Willats W.W."/>
            <person name="Wipf D."/>
            <person name="Wolf P.G."/>
            <person name="Yang L."/>
            <person name="Zimmer A.D."/>
            <person name="Zhu Q."/>
            <person name="Mitros T."/>
            <person name="Hellsten U."/>
            <person name="Loque D."/>
            <person name="Otillar R."/>
            <person name="Salamov A."/>
            <person name="Schmutz J."/>
            <person name="Shapiro H."/>
            <person name="Lindquist E."/>
            <person name="Lucas S."/>
            <person name="Rokhsar D."/>
            <person name="Grigoriev I.V."/>
        </authorList>
    </citation>
    <scope>NUCLEOTIDE SEQUENCE [LARGE SCALE GENOMIC DNA]</scope>
</reference>
<dbReference type="HOGENOM" id="CLU_730358_0_0_1"/>
<accession>D8S6C3</accession>
<dbReference type="KEGG" id="smo:SELMODRAFT_418771"/>
<dbReference type="InterPro" id="IPR044248">
    <property type="entry name" value="DPH3/4-like"/>
</dbReference>
<dbReference type="eggNOG" id="ENOG502QQ68">
    <property type="taxonomic scope" value="Eukaryota"/>
</dbReference>
<keyword evidence="1" id="KW-0732">Signal</keyword>
<dbReference type="EMBL" id="GL377604">
    <property type="protein sequence ID" value="EFJ19918.1"/>
    <property type="molecule type" value="Genomic_DNA"/>
</dbReference>
<feature type="signal peptide" evidence="1">
    <location>
        <begin position="1"/>
        <end position="19"/>
    </location>
</feature>
<organism evidence="3">
    <name type="scientific">Selaginella moellendorffii</name>
    <name type="common">Spikemoss</name>
    <dbReference type="NCBI Taxonomy" id="88036"/>
    <lineage>
        <taxon>Eukaryota</taxon>
        <taxon>Viridiplantae</taxon>
        <taxon>Streptophyta</taxon>
        <taxon>Embryophyta</taxon>
        <taxon>Tracheophyta</taxon>
        <taxon>Lycopodiopsida</taxon>
        <taxon>Selaginellales</taxon>
        <taxon>Selaginellaceae</taxon>
        <taxon>Selaginella</taxon>
    </lineage>
</organism>
<gene>
    <name evidence="2" type="ORF">SELMODRAFT_418771</name>
</gene>
<evidence type="ECO:0000313" key="2">
    <source>
        <dbReference type="EMBL" id="EFJ19918.1"/>
    </source>
</evidence>
<protein>
    <submittedName>
        <fullName evidence="2">Uncharacterized protein</fullName>
    </submittedName>
</protein>
<dbReference type="Proteomes" id="UP000001514">
    <property type="component" value="Unassembled WGS sequence"/>
</dbReference>
<dbReference type="InParanoid" id="D8S6C3"/>
<dbReference type="STRING" id="88036.D8S6C3"/>
<feature type="chain" id="PRO_5003122440" evidence="1">
    <location>
        <begin position="20"/>
        <end position="379"/>
    </location>
</feature>
<sequence>MALLLLLALLPIAMTLVDAADKNPVFNPCRQLLPVGGKDSISIAVGYTGAPSVWYNNSDPSLNQLSPCDNALVAKMPANSRVAVFRPLLDQISMLRTNNASYLDLLTAFPGNATVVAYAGNPTIVSTPKYFLIPYGRIPIYTLVIELKKGVLKNLLWKDDKCASCGGKTSASCFQGACSTSESTCLDPSSTIASVKGADPCRFAINVAFSGTDKNNVVMDSWYQVIDHFLTELARRTFCLVPPIWCTFVNAATILRAQEVSHCRLVSGQAGQLRHHQHRSGSSGCSYRSGDYSTKSKCSNLGIHLKERHSLSSQLSWIHQSQISKRIIFSTEMERLASIDSRGMSVITTAHFEEVKVHVILIKLSDMINDQTSLNHIEL</sequence>
<evidence type="ECO:0000256" key="1">
    <source>
        <dbReference type="SAM" id="SignalP"/>
    </source>
</evidence>
<dbReference type="AlphaFoldDB" id="D8S6C3"/>
<dbReference type="PANTHER" id="PTHR21454:SF41">
    <property type="entry name" value="EXPP1 PROTEIN"/>
    <property type="match status" value="1"/>
</dbReference>
<dbReference type="PANTHER" id="PTHR21454">
    <property type="entry name" value="DPH3 HOMOLOG-RELATED"/>
    <property type="match status" value="1"/>
</dbReference>
<name>D8S6C3_SELML</name>
<evidence type="ECO:0000313" key="3">
    <source>
        <dbReference type="Proteomes" id="UP000001514"/>
    </source>
</evidence>
<proteinExistence type="predicted"/>
<dbReference type="GO" id="GO:0046872">
    <property type="term" value="F:metal ion binding"/>
    <property type="evidence" value="ECO:0007669"/>
    <property type="project" value="InterPro"/>
</dbReference>
<dbReference type="Gramene" id="EFJ19918">
    <property type="protein sequence ID" value="EFJ19918"/>
    <property type="gene ID" value="SELMODRAFT_418771"/>
</dbReference>
<dbReference type="GO" id="GO:0017183">
    <property type="term" value="P:protein histidyl modification to diphthamide"/>
    <property type="evidence" value="ECO:0007669"/>
    <property type="project" value="InterPro"/>
</dbReference>